<reference evidence="1" key="1">
    <citation type="submission" date="2014-09" db="EMBL/GenBank/DDBJ databases">
        <authorList>
            <person name="Magalhaes I.L.F."/>
            <person name="Oliveira U."/>
            <person name="Santos F.R."/>
            <person name="Vidigal T.H.D.A."/>
            <person name="Brescovit A.D."/>
            <person name="Santos A.J."/>
        </authorList>
    </citation>
    <scope>NUCLEOTIDE SEQUENCE</scope>
    <source>
        <tissue evidence="1">Shoot tissue taken approximately 20 cm above the soil surface</tissue>
    </source>
</reference>
<protein>
    <submittedName>
        <fullName evidence="1">Uncharacterized protein</fullName>
    </submittedName>
</protein>
<name>A0A0A9AT54_ARUDO</name>
<proteinExistence type="predicted"/>
<sequence length="39" mass="4182">MAASAALSIPPPPGLLRAGRPAPESVRCTPSRPLHRMYR</sequence>
<dbReference type="EMBL" id="GBRH01242966">
    <property type="protein sequence ID" value="JAD54929.1"/>
    <property type="molecule type" value="Transcribed_RNA"/>
</dbReference>
<reference evidence="1" key="2">
    <citation type="journal article" date="2015" name="Data Brief">
        <title>Shoot transcriptome of the giant reed, Arundo donax.</title>
        <authorList>
            <person name="Barrero R.A."/>
            <person name="Guerrero F.D."/>
            <person name="Moolhuijzen P."/>
            <person name="Goolsby J.A."/>
            <person name="Tidwell J."/>
            <person name="Bellgard S.E."/>
            <person name="Bellgard M.I."/>
        </authorList>
    </citation>
    <scope>NUCLEOTIDE SEQUENCE</scope>
    <source>
        <tissue evidence="1">Shoot tissue taken approximately 20 cm above the soil surface</tissue>
    </source>
</reference>
<evidence type="ECO:0000313" key="1">
    <source>
        <dbReference type="EMBL" id="JAD54929.1"/>
    </source>
</evidence>
<organism evidence="1">
    <name type="scientific">Arundo donax</name>
    <name type="common">Giant reed</name>
    <name type="synonym">Donax arundinaceus</name>
    <dbReference type="NCBI Taxonomy" id="35708"/>
    <lineage>
        <taxon>Eukaryota</taxon>
        <taxon>Viridiplantae</taxon>
        <taxon>Streptophyta</taxon>
        <taxon>Embryophyta</taxon>
        <taxon>Tracheophyta</taxon>
        <taxon>Spermatophyta</taxon>
        <taxon>Magnoliopsida</taxon>
        <taxon>Liliopsida</taxon>
        <taxon>Poales</taxon>
        <taxon>Poaceae</taxon>
        <taxon>PACMAD clade</taxon>
        <taxon>Arundinoideae</taxon>
        <taxon>Arundineae</taxon>
        <taxon>Arundo</taxon>
    </lineage>
</organism>
<dbReference type="AlphaFoldDB" id="A0A0A9AT54"/>
<accession>A0A0A9AT54</accession>